<dbReference type="InterPro" id="IPR025944">
    <property type="entry name" value="Sigma_54_int_dom_CS"/>
</dbReference>
<dbReference type="SUPFAM" id="SSF52540">
    <property type="entry name" value="P-loop containing nucleoside triphosphate hydrolases"/>
    <property type="match status" value="1"/>
</dbReference>
<dbReference type="Pfam" id="PF00158">
    <property type="entry name" value="Sigma54_activat"/>
    <property type="match status" value="1"/>
</dbReference>
<evidence type="ECO:0000313" key="8">
    <source>
        <dbReference type="EMBL" id="VAX18214.1"/>
    </source>
</evidence>
<gene>
    <name evidence="8" type="ORF">MNBD_NITROSPINAE02-779</name>
</gene>
<evidence type="ECO:0000256" key="3">
    <source>
        <dbReference type="ARBA" id="ARBA00023015"/>
    </source>
</evidence>
<dbReference type="Pfam" id="PF02954">
    <property type="entry name" value="HTH_8"/>
    <property type="match status" value="1"/>
</dbReference>
<dbReference type="GO" id="GO:0005524">
    <property type="term" value="F:ATP binding"/>
    <property type="evidence" value="ECO:0007669"/>
    <property type="project" value="UniProtKB-KW"/>
</dbReference>
<dbReference type="PROSITE" id="PS50045">
    <property type="entry name" value="SIGMA54_INTERACT_4"/>
    <property type="match status" value="1"/>
</dbReference>
<evidence type="ECO:0000256" key="4">
    <source>
        <dbReference type="ARBA" id="ARBA00023125"/>
    </source>
</evidence>
<dbReference type="PANTHER" id="PTHR32071">
    <property type="entry name" value="TRANSCRIPTIONAL REGULATORY PROTEIN"/>
    <property type="match status" value="1"/>
</dbReference>
<dbReference type="InterPro" id="IPR009057">
    <property type="entry name" value="Homeodomain-like_sf"/>
</dbReference>
<dbReference type="Gene3D" id="3.40.50.300">
    <property type="entry name" value="P-loop containing nucleotide triphosphate hydrolases"/>
    <property type="match status" value="1"/>
</dbReference>
<keyword evidence="1" id="KW-0547">Nucleotide-binding</keyword>
<feature type="domain" description="Sigma-54 factor interaction" evidence="7">
    <location>
        <begin position="6"/>
        <end position="235"/>
    </location>
</feature>
<evidence type="ECO:0000256" key="5">
    <source>
        <dbReference type="ARBA" id="ARBA00023163"/>
    </source>
</evidence>
<dbReference type="CDD" id="cd00009">
    <property type="entry name" value="AAA"/>
    <property type="match status" value="1"/>
</dbReference>
<dbReference type="FunFam" id="3.40.50.300:FF:000006">
    <property type="entry name" value="DNA-binding transcriptional regulator NtrC"/>
    <property type="match status" value="1"/>
</dbReference>
<organism evidence="8">
    <name type="scientific">hydrothermal vent metagenome</name>
    <dbReference type="NCBI Taxonomy" id="652676"/>
    <lineage>
        <taxon>unclassified sequences</taxon>
        <taxon>metagenomes</taxon>
        <taxon>ecological metagenomes</taxon>
    </lineage>
</organism>
<dbReference type="PRINTS" id="PR01590">
    <property type="entry name" value="HTHFIS"/>
</dbReference>
<dbReference type="PANTHER" id="PTHR32071:SF57">
    <property type="entry name" value="C4-DICARBOXYLATE TRANSPORT TRANSCRIPTIONAL REGULATORY PROTEIN DCTD"/>
    <property type="match status" value="1"/>
</dbReference>
<accession>A0A3B1C2H0</accession>
<dbReference type="GO" id="GO:0043565">
    <property type="term" value="F:sequence-specific DNA binding"/>
    <property type="evidence" value="ECO:0007669"/>
    <property type="project" value="InterPro"/>
</dbReference>
<sequence>PDFSDFVGTSQPMKEVYQTITRLLDNDSTVLILGESGSGKELVANAIHYNSVRFDKPMVVVNCGAIPEELLESELFGHEKGAFTGAIRDRAGKFEIANKGTIFLDEIGDMSPNLQVKLLRVLQDQQFERVGGARAIKVDVRIIAATNKDLEKAMQKGAFREDLFYRLNVIPVEVPPLRERGDDVALITGHFIKFFNKRLKRSIRGISPEALGILKSYHWPGNVRELKHMIERLAVLKGEGVLEKADLPPKMRDIEPVKDDQLVKDMLLVGGTEELAALGLDKLMPQSNDEVEASRTEPDEPEPMDDGNNMPGGFENTGAKPPVLPEEGLNLKAVVEKYETTLILAALERCGWVKNKAAALLGLNRTTLVEKLKKRKLLNGLREDAAA</sequence>
<evidence type="ECO:0000256" key="6">
    <source>
        <dbReference type="SAM" id="MobiDB-lite"/>
    </source>
</evidence>
<evidence type="ECO:0000259" key="7">
    <source>
        <dbReference type="PROSITE" id="PS50045"/>
    </source>
</evidence>
<evidence type="ECO:0000256" key="2">
    <source>
        <dbReference type="ARBA" id="ARBA00022840"/>
    </source>
</evidence>
<name>A0A3B1C2H0_9ZZZZ</name>
<dbReference type="AlphaFoldDB" id="A0A3B1C2H0"/>
<evidence type="ECO:0000256" key="1">
    <source>
        <dbReference type="ARBA" id="ARBA00022741"/>
    </source>
</evidence>
<keyword evidence="5" id="KW-0804">Transcription</keyword>
<dbReference type="Gene3D" id="1.10.8.60">
    <property type="match status" value="1"/>
</dbReference>
<dbReference type="InterPro" id="IPR027417">
    <property type="entry name" value="P-loop_NTPase"/>
</dbReference>
<dbReference type="SUPFAM" id="SSF46689">
    <property type="entry name" value="Homeodomain-like"/>
    <property type="match status" value="1"/>
</dbReference>
<dbReference type="InterPro" id="IPR025943">
    <property type="entry name" value="Sigma_54_int_dom_ATP-bd_2"/>
</dbReference>
<reference evidence="8" key="1">
    <citation type="submission" date="2018-06" db="EMBL/GenBank/DDBJ databases">
        <authorList>
            <person name="Zhirakovskaya E."/>
        </authorList>
    </citation>
    <scope>NUCLEOTIDE SEQUENCE</scope>
</reference>
<keyword evidence="3" id="KW-0805">Transcription regulation</keyword>
<dbReference type="InterPro" id="IPR058031">
    <property type="entry name" value="AAA_lid_NorR"/>
</dbReference>
<keyword evidence="2" id="KW-0067">ATP-binding</keyword>
<dbReference type="EMBL" id="UOGE01000033">
    <property type="protein sequence ID" value="VAX18214.1"/>
    <property type="molecule type" value="Genomic_DNA"/>
</dbReference>
<proteinExistence type="predicted"/>
<dbReference type="InterPro" id="IPR002197">
    <property type="entry name" value="HTH_Fis"/>
</dbReference>
<dbReference type="PROSITE" id="PS00675">
    <property type="entry name" value="SIGMA54_INTERACT_1"/>
    <property type="match status" value="1"/>
</dbReference>
<keyword evidence="4" id="KW-0238">DNA-binding</keyword>
<dbReference type="PROSITE" id="PS00676">
    <property type="entry name" value="SIGMA54_INTERACT_2"/>
    <property type="match status" value="1"/>
</dbReference>
<dbReference type="PROSITE" id="PS00688">
    <property type="entry name" value="SIGMA54_INTERACT_3"/>
    <property type="match status" value="1"/>
</dbReference>
<dbReference type="Gene3D" id="1.10.10.60">
    <property type="entry name" value="Homeodomain-like"/>
    <property type="match status" value="1"/>
</dbReference>
<feature type="non-terminal residue" evidence="8">
    <location>
        <position position="1"/>
    </location>
</feature>
<dbReference type="InterPro" id="IPR002078">
    <property type="entry name" value="Sigma_54_int"/>
</dbReference>
<dbReference type="Pfam" id="PF25601">
    <property type="entry name" value="AAA_lid_14"/>
    <property type="match status" value="1"/>
</dbReference>
<dbReference type="GO" id="GO:0006355">
    <property type="term" value="P:regulation of DNA-templated transcription"/>
    <property type="evidence" value="ECO:0007669"/>
    <property type="project" value="InterPro"/>
</dbReference>
<dbReference type="SMART" id="SM00382">
    <property type="entry name" value="AAA"/>
    <property type="match status" value="1"/>
</dbReference>
<feature type="region of interest" description="Disordered" evidence="6">
    <location>
        <begin position="286"/>
        <end position="323"/>
    </location>
</feature>
<dbReference type="InterPro" id="IPR025662">
    <property type="entry name" value="Sigma_54_int_dom_ATP-bd_1"/>
</dbReference>
<dbReference type="InterPro" id="IPR003593">
    <property type="entry name" value="AAA+_ATPase"/>
</dbReference>
<protein>
    <submittedName>
        <fullName evidence="8">Response regulator of zinc sigma-54-dependent two-component system</fullName>
    </submittedName>
</protein>